<dbReference type="GeneID" id="78777918"/>
<proteinExistence type="predicted"/>
<protein>
    <submittedName>
        <fullName evidence="2">Uncharacterized protein</fullName>
    </submittedName>
</protein>
<feature type="region of interest" description="Disordered" evidence="1">
    <location>
        <begin position="80"/>
        <end position="104"/>
    </location>
</feature>
<gene>
    <name evidence="2" type="ORF">GCK72_025431</name>
</gene>
<feature type="region of interest" description="Disordered" evidence="1">
    <location>
        <begin position="1"/>
        <end position="28"/>
    </location>
</feature>
<sequence>MSASPFAGFTKAKLGSTAPTDNKEEKQVVRRIRATKPDCYISCDLGTTWRTFPGIQCSGRTCRYSYFTRHQSTIIQISNGTPPKKSKLADPASNHYQNVGQQRQRVQHPRINNHVARKPVSAIVDEPINQQRWNLIRVKQDNIRKE</sequence>
<organism evidence="2 3">
    <name type="scientific">Caenorhabditis remanei</name>
    <name type="common">Caenorhabditis vulgaris</name>
    <dbReference type="NCBI Taxonomy" id="31234"/>
    <lineage>
        <taxon>Eukaryota</taxon>
        <taxon>Metazoa</taxon>
        <taxon>Ecdysozoa</taxon>
        <taxon>Nematoda</taxon>
        <taxon>Chromadorea</taxon>
        <taxon>Rhabditida</taxon>
        <taxon>Rhabditina</taxon>
        <taxon>Rhabditomorpha</taxon>
        <taxon>Rhabditoidea</taxon>
        <taxon>Rhabditidae</taxon>
        <taxon>Peloderinae</taxon>
        <taxon>Caenorhabditis</taxon>
    </lineage>
</organism>
<dbReference type="KEGG" id="crq:GCK72_025431"/>
<dbReference type="EMBL" id="WUAV01000006">
    <property type="protein sequence ID" value="KAF1748964.1"/>
    <property type="molecule type" value="Genomic_DNA"/>
</dbReference>
<accession>A0A6A5G2V6</accession>
<dbReference type="CTD" id="78777918"/>
<evidence type="ECO:0000256" key="1">
    <source>
        <dbReference type="SAM" id="MobiDB-lite"/>
    </source>
</evidence>
<evidence type="ECO:0000313" key="2">
    <source>
        <dbReference type="EMBL" id="KAF1748964.1"/>
    </source>
</evidence>
<reference evidence="2 3" key="1">
    <citation type="submission" date="2019-12" db="EMBL/GenBank/DDBJ databases">
        <title>Chromosome-level assembly of the Caenorhabditis remanei genome.</title>
        <authorList>
            <person name="Teterina A.A."/>
            <person name="Willis J.H."/>
            <person name="Phillips P.C."/>
        </authorList>
    </citation>
    <scope>NUCLEOTIDE SEQUENCE [LARGE SCALE GENOMIC DNA]</scope>
    <source>
        <strain evidence="2 3">PX506</strain>
        <tissue evidence="2">Whole organism</tissue>
    </source>
</reference>
<dbReference type="AlphaFoldDB" id="A0A6A5G2V6"/>
<name>A0A6A5G2V6_CAERE</name>
<comment type="caution">
    <text evidence="2">The sequence shown here is derived from an EMBL/GenBank/DDBJ whole genome shotgun (WGS) entry which is preliminary data.</text>
</comment>
<dbReference type="RefSeq" id="XP_053579905.1">
    <property type="nucleotide sequence ID" value="XM_053736339.1"/>
</dbReference>
<feature type="compositionally biased region" description="Polar residues" evidence="1">
    <location>
        <begin position="94"/>
        <end position="104"/>
    </location>
</feature>
<dbReference type="Proteomes" id="UP000483820">
    <property type="component" value="Chromosome X"/>
</dbReference>
<evidence type="ECO:0000313" key="3">
    <source>
        <dbReference type="Proteomes" id="UP000483820"/>
    </source>
</evidence>